<organism evidence="2 3">
    <name type="scientific">Trueperella pecoris</name>
    <dbReference type="NCBI Taxonomy" id="2733571"/>
    <lineage>
        <taxon>Bacteria</taxon>
        <taxon>Bacillati</taxon>
        <taxon>Actinomycetota</taxon>
        <taxon>Actinomycetes</taxon>
        <taxon>Actinomycetales</taxon>
        <taxon>Actinomycetaceae</taxon>
        <taxon>Trueperella</taxon>
    </lineage>
</organism>
<keyword evidence="1" id="KW-0812">Transmembrane</keyword>
<dbReference type="EMBL" id="CP063213">
    <property type="protein sequence ID" value="QOR45548.1"/>
    <property type="molecule type" value="Genomic_DNA"/>
</dbReference>
<feature type="transmembrane region" description="Helical" evidence="1">
    <location>
        <begin position="73"/>
        <end position="93"/>
    </location>
</feature>
<protein>
    <submittedName>
        <fullName evidence="2">DUF2975 domain-containing protein</fullName>
    </submittedName>
</protein>
<dbReference type="RefSeq" id="WP_197551097.1">
    <property type="nucleotide sequence ID" value="NZ_CP063213.1"/>
</dbReference>
<gene>
    <name evidence="2" type="ORF">INS88_09900</name>
</gene>
<keyword evidence="1" id="KW-1133">Transmembrane helix</keyword>
<accession>A0A7M1QUF9</accession>
<reference evidence="2 3" key="1">
    <citation type="submission" date="2020-10" db="EMBL/GenBank/DDBJ databases">
        <title>Trueperella pecoris sp. nov. isolated from bovine and porcine specimens.</title>
        <authorList>
            <person name="Schoenecker L."/>
            <person name="Schnydrig P."/>
            <person name="Brodard I."/>
            <person name="Thomann A."/>
            <person name="Hemphill A."/>
            <person name="Rodriguez-Campos S."/>
            <person name="Perreten V."/>
            <person name="Jores J."/>
            <person name="Kittl S."/>
        </authorList>
    </citation>
    <scope>NUCLEOTIDE SEQUENCE [LARGE SCALE GENOMIC DNA]</scope>
    <source>
        <strain evidence="2 3">15A0121</strain>
    </source>
</reference>
<sequence>MTRWEKVPLWGAVSLIWLGALVLIAGFIDHILALLTGTHPLGLMPVNACDLSHFCTNGESSVPMSWVSAASRYWTVMSDTLTVLTLLSALILGTGIIRSISHGRGFAAQTVRRMGIVASILVAGGILSYISEGFADDAISRDSIAFQEATYPDGFGIALGGIPTLPAALIFAGILAFALWAAFRQGTRMQEELDHVI</sequence>
<evidence type="ECO:0000313" key="3">
    <source>
        <dbReference type="Proteomes" id="UP000595053"/>
    </source>
</evidence>
<feature type="transmembrane region" description="Helical" evidence="1">
    <location>
        <begin position="7"/>
        <end position="28"/>
    </location>
</feature>
<feature type="transmembrane region" description="Helical" evidence="1">
    <location>
        <begin position="155"/>
        <end position="183"/>
    </location>
</feature>
<name>A0A7M1QUF9_9ACTO</name>
<proteinExistence type="predicted"/>
<dbReference type="Pfam" id="PF11188">
    <property type="entry name" value="DUF2975"/>
    <property type="match status" value="1"/>
</dbReference>
<keyword evidence="3" id="KW-1185">Reference proteome</keyword>
<feature type="transmembrane region" description="Helical" evidence="1">
    <location>
        <begin position="114"/>
        <end position="135"/>
    </location>
</feature>
<dbReference type="InterPro" id="IPR021354">
    <property type="entry name" value="DUF2975"/>
</dbReference>
<keyword evidence="1" id="KW-0472">Membrane</keyword>
<evidence type="ECO:0000313" key="2">
    <source>
        <dbReference type="EMBL" id="QOR45548.1"/>
    </source>
</evidence>
<dbReference type="AlphaFoldDB" id="A0A7M1QUF9"/>
<evidence type="ECO:0000256" key="1">
    <source>
        <dbReference type="SAM" id="Phobius"/>
    </source>
</evidence>
<dbReference type="Proteomes" id="UP000595053">
    <property type="component" value="Chromosome"/>
</dbReference>